<keyword evidence="2" id="KW-1185">Reference proteome</keyword>
<sequence length="77" mass="8776">MKLLVLTRYIGVGLIDRFGQTVFEPVSSQIGSIFQIEKLETIKILDESAQHNQTPNHLLDRLTLSVIEVELWIKLDA</sequence>
<organism evidence="1 2">
    <name type="scientific">Brachionus plicatilis</name>
    <name type="common">Marine rotifer</name>
    <name type="synonym">Brachionus muelleri</name>
    <dbReference type="NCBI Taxonomy" id="10195"/>
    <lineage>
        <taxon>Eukaryota</taxon>
        <taxon>Metazoa</taxon>
        <taxon>Spiralia</taxon>
        <taxon>Gnathifera</taxon>
        <taxon>Rotifera</taxon>
        <taxon>Eurotatoria</taxon>
        <taxon>Monogononta</taxon>
        <taxon>Pseudotrocha</taxon>
        <taxon>Ploima</taxon>
        <taxon>Brachionidae</taxon>
        <taxon>Brachionus</taxon>
    </lineage>
</organism>
<gene>
    <name evidence="1" type="ORF">BpHYR1_026492</name>
</gene>
<proteinExistence type="predicted"/>
<accession>A0A3M7QI00</accession>
<dbReference type="Proteomes" id="UP000276133">
    <property type="component" value="Unassembled WGS sequence"/>
</dbReference>
<evidence type="ECO:0000313" key="1">
    <source>
        <dbReference type="EMBL" id="RNA10578.1"/>
    </source>
</evidence>
<protein>
    <submittedName>
        <fullName evidence="1">Uncharacterized protein</fullName>
    </submittedName>
</protein>
<evidence type="ECO:0000313" key="2">
    <source>
        <dbReference type="Proteomes" id="UP000276133"/>
    </source>
</evidence>
<comment type="caution">
    <text evidence="1">The sequence shown here is derived from an EMBL/GenBank/DDBJ whole genome shotgun (WGS) entry which is preliminary data.</text>
</comment>
<name>A0A3M7QI00_BRAPC</name>
<reference evidence="1 2" key="1">
    <citation type="journal article" date="2018" name="Sci. Rep.">
        <title>Genomic signatures of local adaptation to the degree of environmental predictability in rotifers.</title>
        <authorList>
            <person name="Franch-Gras L."/>
            <person name="Hahn C."/>
            <person name="Garcia-Roger E.M."/>
            <person name="Carmona M.J."/>
            <person name="Serra M."/>
            <person name="Gomez A."/>
        </authorList>
    </citation>
    <scope>NUCLEOTIDE SEQUENCE [LARGE SCALE GENOMIC DNA]</scope>
    <source>
        <strain evidence="1">HYR1</strain>
    </source>
</reference>
<dbReference type="AlphaFoldDB" id="A0A3M7QI00"/>
<dbReference type="EMBL" id="REGN01006159">
    <property type="protein sequence ID" value="RNA10578.1"/>
    <property type="molecule type" value="Genomic_DNA"/>
</dbReference>